<dbReference type="Proteomes" id="UP000800097">
    <property type="component" value="Unassembled WGS sequence"/>
</dbReference>
<keyword evidence="4" id="KW-0808">Transferase</keyword>
<dbReference type="AlphaFoldDB" id="A0A6A6JY86"/>
<dbReference type="InterPro" id="IPR052520">
    <property type="entry name" value="ATL_DNA_repair"/>
</dbReference>
<dbReference type="PANTHER" id="PTHR42942">
    <property type="entry name" value="6-O-METHYLGUANINE DNA METHYLTRANSFERASE"/>
    <property type="match status" value="1"/>
</dbReference>
<gene>
    <name evidence="4" type="ORF">EI97DRAFT_33156</name>
</gene>
<feature type="region of interest" description="Disordered" evidence="2">
    <location>
        <begin position="55"/>
        <end position="74"/>
    </location>
</feature>
<feature type="compositionally biased region" description="Low complexity" evidence="2">
    <location>
        <begin position="56"/>
        <end position="68"/>
    </location>
</feature>
<dbReference type="InterPro" id="IPR036217">
    <property type="entry name" value="MethylDNA_cys_MeTrfase_DNAb"/>
</dbReference>
<sequence>MARGERSEEVWAWYTAVYEAVQEIPYGRVTTYGHIARLVGKPECPRQVGVCLKHLPSPSTDPTKPSSTFHSGNVPWQRVINGRGGISPRGPSGASRQAAALRAEGVEVEQGSMGEFTVNLERFGWFPDMLPSEAALVEGSDEEDEEDEEARDEAAYHT</sequence>
<dbReference type="GO" id="GO:0008168">
    <property type="term" value="F:methyltransferase activity"/>
    <property type="evidence" value="ECO:0007669"/>
    <property type="project" value="UniProtKB-KW"/>
</dbReference>
<feature type="domain" description="Methylated-DNA-[protein]-cysteine S-methyltransferase DNA binding" evidence="3">
    <location>
        <begin position="13"/>
        <end position="106"/>
    </location>
</feature>
<dbReference type="CDD" id="cd06445">
    <property type="entry name" value="ATase"/>
    <property type="match status" value="1"/>
</dbReference>
<dbReference type="GO" id="GO:0006281">
    <property type="term" value="P:DNA repair"/>
    <property type="evidence" value="ECO:0007669"/>
    <property type="project" value="InterPro"/>
</dbReference>
<dbReference type="PANTHER" id="PTHR42942:SF1">
    <property type="entry name" value="ALKYLTRANSFERASE-LIKE PROTEIN 1"/>
    <property type="match status" value="1"/>
</dbReference>
<dbReference type="OrthoDB" id="2548197at2759"/>
<accession>A0A6A6JY86</accession>
<keyword evidence="4" id="KW-0489">Methyltransferase</keyword>
<dbReference type="SUPFAM" id="SSF46767">
    <property type="entry name" value="Methylated DNA-protein cysteine methyltransferase, C-terminal domain"/>
    <property type="match status" value="1"/>
</dbReference>
<reference evidence="4" key="1">
    <citation type="journal article" date="2020" name="Stud. Mycol.">
        <title>101 Dothideomycetes genomes: a test case for predicting lifestyles and emergence of pathogens.</title>
        <authorList>
            <person name="Haridas S."/>
            <person name="Albert R."/>
            <person name="Binder M."/>
            <person name="Bloem J."/>
            <person name="Labutti K."/>
            <person name="Salamov A."/>
            <person name="Andreopoulos B."/>
            <person name="Baker S."/>
            <person name="Barry K."/>
            <person name="Bills G."/>
            <person name="Bluhm B."/>
            <person name="Cannon C."/>
            <person name="Castanera R."/>
            <person name="Culley D."/>
            <person name="Daum C."/>
            <person name="Ezra D."/>
            <person name="Gonzalez J."/>
            <person name="Henrissat B."/>
            <person name="Kuo A."/>
            <person name="Liang C."/>
            <person name="Lipzen A."/>
            <person name="Lutzoni F."/>
            <person name="Magnuson J."/>
            <person name="Mondo S."/>
            <person name="Nolan M."/>
            <person name="Ohm R."/>
            <person name="Pangilinan J."/>
            <person name="Park H.-J."/>
            <person name="Ramirez L."/>
            <person name="Alfaro M."/>
            <person name="Sun H."/>
            <person name="Tritt A."/>
            <person name="Yoshinaga Y."/>
            <person name="Zwiers L.-H."/>
            <person name="Turgeon B."/>
            <person name="Goodwin S."/>
            <person name="Spatafora J."/>
            <person name="Crous P."/>
            <person name="Grigoriev I."/>
        </authorList>
    </citation>
    <scope>NUCLEOTIDE SEQUENCE</scope>
    <source>
        <strain evidence="4">CBS 379.55</strain>
    </source>
</reference>
<dbReference type="Pfam" id="PF01035">
    <property type="entry name" value="DNA_binding_1"/>
    <property type="match status" value="1"/>
</dbReference>
<dbReference type="InterPro" id="IPR036388">
    <property type="entry name" value="WH-like_DNA-bd_sf"/>
</dbReference>
<evidence type="ECO:0000259" key="3">
    <source>
        <dbReference type="Pfam" id="PF01035"/>
    </source>
</evidence>
<evidence type="ECO:0000256" key="2">
    <source>
        <dbReference type="SAM" id="MobiDB-lite"/>
    </source>
</evidence>
<evidence type="ECO:0000313" key="4">
    <source>
        <dbReference type="EMBL" id="KAF2281562.1"/>
    </source>
</evidence>
<keyword evidence="5" id="KW-1185">Reference proteome</keyword>
<dbReference type="GeneID" id="54547910"/>
<protein>
    <submittedName>
        <fullName evidence="4">DNA binding methylated-DNA--cysteine S-methyltransferase</fullName>
    </submittedName>
</protein>
<keyword evidence="1" id="KW-0227">DNA damage</keyword>
<evidence type="ECO:0000256" key="1">
    <source>
        <dbReference type="ARBA" id="ARBA00022763"/>
    </source>
</evidence>
<dbReference type="GO" id="GO:0032259">
    <property type="term" value="P:methylation"/>
    <property type="evidence" value="ECO:0007669"/>
    <property type="project" value="UniProtKB-KW"/>
</dbReference>
<evidence type="ECO:0000313" key="5">
    <source>
        <dbReference type="Proteomes" id="UP000800097"/>
    </source>
</evidence>
<feature type="region of interest" description="Disordered" evidence="2">
    <location>
        <begin position="133"/>
        <end position="158"/>
    </location>
</feature>
<dbReference type="InterPro" id="IPR014048">
    <property type="entry name" value="MethylDNA_cys_MeTrfase_DNA-bd"/>
</dbReference>
<dbReference type="EMBL" id="ML986484">
    <property type="protein sequence ID" value="KAF2281562.1"/>
    <property type="molecule type" value="Genomic_DNA"/>
</dbReference>
<dbReference type="Gene3D" id="1.10.10.10">
    <property type="entry name" value="Winged helix-like DNA-binding domain superfamily/Winged helix DNA-binding domain"/>
    <property type="match status" value="1"/>
</dbReference>
<feature type="compositionally biased region" description="Acidic residues" evidence="2">
    <location>
        <begin position="139"/>
        <end position="151"/>
    </location>
</feature>
<dbReference type="RefSeq" id="XP_033659099.1">
    <property type="nucleotide sequence ID" value="XM_033794735.1"/>
</dbReference>
<proteinExistence type="predicted"/>
<organism evidence="4 5">
    <name type="scientific">Westerdykella ornata</name>
    <dbReference type="NCBI Taxonomy" id="318751"/>
    <lineage>
        <taxon>Eukaryota</taxon>
        <taxon>Fungi</taxon>
        <taxon>Dikarya</taxon>
        <taxon>Ascomycota</taxon>
        <taxon>Pezizomycotina</taxon>
        <taxon>Dothideomycetes</taxon>
        <taxon>Pleosporomycetidae</taxon>
        <taxon>Pleosporales</taxon>
        <taxon>Sporormiaceae</taxon>
        <taxon>Westerdykella</taxon>
    </lineage>
</organism>
<name>A0A6A6JY86_WESOR</name>